<protein>
    <submittedName>
        <fullName evidence="2">Uncharacterized protein</fullName>
    </submittedName>
</protein>
<dbReference type="Proteomes" id="UP000248786">
    <property type="component" value="Unassembled WGS sequence"/>
</dbReference>
<accession>A0A328EMM3</accession>
<feature type="compositionally biased region" description="Acidic residues" evidence="1">
    <location>
        <begin position="25"/>
        <end position="37"/>
    </location>
</feature>
<evidence type="ECO:0000313" key="5">
    <source>
        <dbReference type="Proteomes" id="UP000249146"/>
    </source>
</evidence>
<feature type="region of interest" description="Disordered" evidence="1">
    <location>
        <begin position="1"/>
        <end position="37"/>
    </location>
</feature>
<dbReference type="EMBL" id="QGLD01000018">
    <property type="protein sequence ID" value="RAL70058.1"/>
    <property type="molecule type" value="Genomic_DNA"/>
</dbReference>
<organism evidence="2 5">
    <name type="scientific">Dehalococcoides mccartyi</name>
    <dbReference type="NCBI Taxonomy" id="61435"/>
    <lineage>
        <taxon>Bacteria</taxon>
        <taxon>Bacillati</taxon>
        <taxon>Chloroflexota</taxon>
        <taxon>Dehalococcoidia</taxon>
        <taxon>Dehalococcoidales</taxon>
        <taxon>Dehalococcoidaceae</taxon>
        <taxon>Dehalococcoides</taxon>
    </lineage>
</organism>
<gene>
    <name evidence="3" type="ORF">C1G86_1585</name>
    <name evidence="2" type="ORF">C1G87_1618</name>
</gene>
<dbReference type="Proteomes" id="UP000249146">
    <property type="component" value="Unassembled WGS sequence"/>
</dbReference>
<evidence type="ECO:0000313" key="3">
    <source>
        <dbReference type="EMBL" id="RAL70058.1"/>
    </source>
</evidence>
<evidence type="ECO:0000313" key="4">
    <source>
        <dbReference type="Proteomes" id="UP000248786"/>
    </source>
</evidence>
<evidence type="ECO:0000313" key="2">
    <source>
        <dbReference type="EMBL" id="RAL68848.1"/>
    </source>
</evidence>
<comment type="caution">
    <text evidence="2">The sequence shown here is derived from an EMBL/GenBank/DDBJ whole genome shotgun (WGS) entry which is preliminary data.</text>
</comment>
<sequence length="37" mass="4110">MEDFPPGNSDSITGGNEPRISSGDSYEDYDLEDWDKA</sequence>
<reference evidence="4 5" key="1">
    <citation type="submission" date="2018-05" db="EMBL/GenBank/DDBJ databases">
        <title>Draft genome sequences of Dehalococcoides mccartyi strains RC and KS.</title>
        <authorList>
            <person name="Higgins S.A."/>
            <person name="Padilla-Crespo E."/>
            <person name="Loeffler F.E."/>
        </authorList>
    </citation>
    <scope>NUCLEOTIDE SEQUENCE [LARGE SCALE GENOMIC DNA]</scope>
    <source>
        <strain evidence="3 4">KS</strain>
        <strain evidence="2 5">RC</strain>
    </source>
</reference>
<dbReference type="AlphaFoldDB" id="A0A328EMM3"/>
<name>A0A328EMM3_9CHLR</name>
<proteinExistence type="predicted"/>
<dbReference type="EMBL" id="QGLC01000025">
    <property type="protein sequence ID" value="RAL68848.1"/>
    <property type="molecule type" value="Genomic_DNA"/>
</dbReference>
<evidence type="ECO:0000256" key="1">
    <source>
        <dbReference type="SAM" id="MobiDB-lite"/>
    </source>
</evidence>